<evidence type="ECO:0000259" key="1">
    <source>
        <dbReference type="SMART" id="SM00382"/>
    </source>
</evidence>
<protein>
    <submittedName>
        <fullName evidence="2">SIR2 family protein</fullName>
    </submittedName>
</protein>
<evidence type="ECO:0000313" key="3">
    <source>
        <dbReference type="Proteomes" id="UP001595528"/>
    </source>
</evidence>
<feature type="domain" description="AAA+ ATPase" evidence="1">
    <location>
        <begin position="330"/>
        <end position="451"/>
    </location>
</feature>
<evidence type="ECO:0000313" key="2">
    <source>
        <dbReference type="EMBL" id="MFC3231468.1"/>
    </source>
</evidence>
<accession>A0ABV7L9W2</accession>
<proteinExistence type="predicted"/>
<dbReference type="SUPFAM" id="SSF52467">
    <property type="entry name" value="DHS-like NAD/FAD-binding domain"/>
    <property type="match status" value="1"/>
</dbReference>
<organism evidence="2 3">
    <name type="scientific">Marinibaculum pumilum</name>
    <dbReference type="NCBI Taxonomy" id="1766165"/>
    <lineage>
        <taxon>Bacteria</taxon>
        <taxon>Pseudomonadati</taxon>
        <taxon>Pseudomonadota</taxon>
        <taxon>Alphaproteobacteria</taxon>
        <taxon>Rhodospirillales</taxon>
        <taxon>Rhodospirillaceae</taxon>
        <taxon>Marinibaculum</taxon>
    </lineage>
</organism>
<dbReference type="Proteomes" id="UP001595528">
    <property type="component" value="Unassembled WGS sequence"/>
</dbReference>
<keyword evidence="3" id="KW-1185">Reference proteome</keyword>
<comment type="caution">
    <text evidence="2">The sequence shown here is derived from an EMBL/GenBank/DDBJ whole genome shotgun (WGS) entry which is preliminary data.</text>
</comment>
<sequence>MPIEISDIKKIVNISRTVLLFGAGASVPSGAPTGAAMAGRLWEELAKTASQSDDLIETTSVLERLHGRKRVVEAIQKTLKPLQPTGGLLAIPEMNWSAIFSTNFDLLIEKSYKLAGKELSVIKSNFDLTNKEGRISTTLYKIHGCISEDRSLGNKSSMLLTESDYDEYRKYRQSIFSTIESMFLSNDIIIIGQSLRDRHLQDLVKKVLSFKDEGINSNVFLIVYERDDLRAPLLEDRGARLAFGGIDEFSHAFSSDIETQDGLLVLSGDEYRLPINVVSSVYDVIHKKSEDSNILRMFNGGAATYADIKANVTFERLRYRDILKKIDSSEVKIITITGAAGVGKTTFARQIALACQEKGALAWEHRNEFPFNSKVWLKIEEKLRKENIHGILILDECTRYLRQVNMLVEGLPPSDTSSLLIVATANSSQWVPRLKSPEIFTNGDLIELSKLEDSEISSLVNLYNHNREVQKLADRKFSNLSRRRQVGRLKDKCGADMFVCLKNIFAYENLDKIILNEYDELEEAPQEYYRYIAALEAIGAKVHRQMVMRMLSIGANQVSSVLDRLSGIVDEYEINPKYGIYGWSTRHVVIARKVTEYKFSGAEEMQDLFEKVVENINPAIPIELQSIRDLCDSEFGIGRISDTKIRQQLYRKLISAAPGERIPWHRLIRELLDFEGLEDTEYAIRDAMEAVGRDGPLDRYAVRLLLERAKRTEGIGDDDRLALVRRAYETAEGNINYHRNDKFSFTTLCDAAFAYANREGSAYIVDEAIAKLREASERLLDPELDKRLRKYEEMRARI</sequence>
<dbReference type="EMBL" id="JBHRTR010000054">
    <property type="protein sequence ID" value="MFC3231468.1"/>
    <property type="molecule type" value="Genomic_DNA"/>
</dbReference>
<dbReference type="Pfam" id="PF25199">
    <property type="entry name" value="nSTAND_NTPase5"/>
    <property type="match status" value="1"/>
</dbReference>
<dbReference type="InterPro" id="IPR027417">
    <property type="entry name" value="P-loop_NTPase"/>
</dbReference>
<dbReference type="InterPro" id="IPR057574">
    <property type="entry name" value="nSTAND_NTPase5_dom"/>
</dbReference>
<name>A0ABV7L9W2_9PROT</name>
<dbReference type="InterPro" id="IPR003593">
    <property type="entry name" value="AAA+_ATPase"/>
</dbReference>
<gene>
    <name evidence="2" type="ORF">ACFOGJ_29740</name>
</gene>
<dbReference type="SUPFAM" id="SSF52540">
    <property type="entry name" value="P-loop containing nucleoside triphosphate hydrolases"/>
    <property type="match status" value="1"/>
</dbReference>
<dbReference type="SMART" id="SM00382">
    <property type="entry name" value="AAA"/>
    <property type="match status" value="1"/>
</dbReference>
<dbReference type="InterPro" id="IPR029035">
    <property type="entry name" value="DHS-like_NAD/FAD-binding_dom"/>
</dbReference>
<dbReference type="Gene3D" id="3.40.50.300">
    <property type="entry name" value="P-loop containing nucleotide triphosphate hydrolases"/>
    <property type="match status" value="1"/>
</dbReference>
<reference evidence="3" key="1">
    <citation type="journal article" date="2019" name="Int. J. Syst. Evol. Microbiol.">
        <title>The Global Catalogue of Microorganisms (GCM) 10K type strain sequencing project: providing services to taxonomists for standard genome sequencing and annotation.</title>
        <authorList>
            <consortium name="The Broad Institute Genomics Platform"/>
            <consortium name="The Broad Institute Genome Sequencing Center for Infectious Disease"/>
            <person name="Wu L."/>
            <person name="Ma J."/>
        </authorList>
    </citation>
    <scope>NUCLEOTIDE SEQUENCE [LARGE SCALE GENOMIC DNA]</scope>
    <source>
        <strain evidence="3">KCTC 42964</strain>
    </source>
</reference>
<dbReference type="Pfam" id="PF13289">
    <property type="entry name" value="SIR2_2"/>
    <property type="match status" value="1"/>
</dbReference>
<dbReference type="RefSeq" id="WP_379906952.1">
    <property type="nucleotide sequence ID" value="NZ_JBHRTR010000054.1"/>
</dbReference>